<organism evidence="2 3">
    <name type="scientific">Thomasclavelia spiroformis</name>
    <dbReference type="NCBI Taxonomy" id="29348"/>
    <lineage>
        <taxon>Bacteria</taxon>
        <taxon>Bacillati</taxon>
        <taxon>Bacillota</taxon>
        <taxon>Erysipelotrichia</taxon>
        <taxon>Erysipelotrichales</taxon>
        <taxon>Coprobacillaceae</taxon>
        <taxon>Thomasclavelia</taxon>
    </lineage>
</organism>
<evidence type="ECO:0000313" key="3">
    <source>
        <dbReference type="Proteomes" id="UP000751224"/>
    </source>
</evidence>
<dbReference type="AlphaFoldDB" id="A0A943EKN6"/>
<gene>
    <name evidence="2" type="primary">yaaA</name>
    <name evidence="2" type="ORF">KHX14_05095</name>
</gene>
<comment type="similarity">
    <text evidence="1">Belongs to the UPF0246 family.</text>
</comment>
<protein>
    <recommendedName>
        <fullName evidence="1">UPF0246 protein KHX14_05095</fullName>
    </recommendedName>
</protein>
<accession>A0A943EKN6</accession>
<dbReference type="Pfam" id="PF03883">
    <property type="entry name" value="H2O2_YaaD"/>
    <property type="match status" value="1"/>
</dbReference>
<sequence>MKIIITPAKRMNEEIDYFEVINKPIYIKESEIILNKLKTLTLNEVKRLLKCNDKIAKEAYDNYQAMNLNHNLIPAMFAYKGIQYEQMAPHILSDDDYQFAKRYLRILSGFYGILRPFDGVVPYRLELNDKLEVDGYHSLYEFWSDKIYLELIKEDKEILDLGAKQYTRIIKKYLTDDVKYVKCYFMEKKANGYQEVGVYVKKARGQMTRYLIKNKVDSFEQVKNFNELGYIFNEEMSNEQNYIFVR</sequence>
<evidence type="ECO:0000256" key="1">
    <source>
        <dbReference type="HAMAP-Rule" id="MF_00652"/>
    </source>
</evidence>
<comment type="caution">
    <text evidence="2">The sequence shown here is derived from an EMBL/GenBank/DDBJ whole genome shotgun (WGS) entry which is preliminary data.</text>
</comment>
<dbReference type="PANTHER" id="PTHR30283">
    <property type="entry name" value="PEROXIDE STRESS RESPONSE PROTEIN YAAA"/>
    <property type="match status" value="1"/>
</dbReference>
<dbReference type="GO" id="GO:0005829">
    <property type="term" value="C:cytosol"/>
    <property type="evidence" value="ECO:0007669"/>
    <property type="project" value="TreeGrafter"/>
</dbReference>
<dbReference type="RefSeq" id="WP_303886748.1">
    <property type="nucleotide sequence ID" value="NZ_JAGZCC010000023.1"/>
</dbReference>
<dbReference type="EMBL" id="JAGZCC010000023">
    <property type="protein sequence ID" value="MBS5588181.1"/>
    <property type="molecule type" value="Genomic_DNA"/>
</dbReference>
<dbReference type="Proteomes" id="UP000751224">
    <property type="component" value="Unassembled WGS sequence"/>
</dbReference>
<name>A0A943EKN6_9FIRM</name>
<dbReference type="GO" id="GO:0033194">
    <property type="term" value="P:response to hydroperoxide"/>
    <property type="evidence" value="ECO:0007669"/>
    <property type="project" value="TreeGrafter"/>
</dbReference>
<dbReference type="NCBIfam" id="NF002543">
    <property type="entry name" value="PRK02101.1-4"/>
    <property type="match status" value="1"/>
</dbReference>
<dbReference type="PANTHER" id="PTHR30283:SF4">
    <property type="entry name" value="PEROXIDE STRESS RESISTANCE PROTEIN YAAA"/>
    <property type="match status" value="1"/>
</dbReference>
<reference evidence="2" key="1">
    <citation type="submission" date="2021-02" db="EMBL/GenBank/DDBJ databases">
        <title>Infant gut strain persistence is associated with maternal origin, phylogeny, and functional potential including surface adhesion and iron acquisition.</title>
        <authorList>
            <person name="Lou Y.C."/>
        </authorList>
    </citation>
    <scope>NUCLEOTIDE SEQUENCE</scope>
    <source>
        <strain evidence="2">L3_108_000G1_dasL3_108_000G1_metabat.metabat.11</strain>
    </source>
</reference>
<dbReference type="HAMAP" id="MF_00652">
    <property type="entry name" value="UPF0246"/>
    <property type="match status" value="1"/>
</dbReference>
<dbReference type="InterPro" id="IPR005583">
    <property type="entry name" value="YaaA"/>
</dbReference>
<evidence type="ECO:0000313" key="2">
    <source>
        <dbReference type="EMBL" id="MBS5588181.1"/>
    </source>
</evidence>
<proteinExistence type="inferred from homology"/>